<feature type="region of interest" description="Disordered" evidence="1">
    <location>
        <begin position="75"/>
        <end position="95"/>
    </location>
</feature>
<protein>
    <submittedName>
        <fullName evidence="2">Uncharacterized protein</fullName>
    </submittedName>
</protein>
<reference evidence="2" key="1">
    <citation type="thesis" date="2020" institute="ProQuest LLC" country="789 East Eisenhower Parkway, Ann Arbor, MI, USA">
        <title>Comparative Genomics and Chromosome Evolution.</title>
        <authorList>
            <person name="Mudd A.B."/>
        </authorList>
    </citation>
    <scope>NUCLEOTIDE SEQUENCE</scope>
    <source>
        <strain evidence="2">HN-11 Male</strain>
        <tissue evidence="2">Kidney and liver</tissue>
    </source>
</reference>
<evidence type="ECO:0000313" key="3">
    <source>
        <dbReference type="Proteomes" id="UP000770717"/>
    </source>
</evidence>
<sequence length="95" mass="10642">MYFILSNKIVLHCLAENSAHKESHSLCIAPVCMGYHLMSATNAFWFLGPFAVYEHAGKKEQSSLPKWPRLLRLGPHGSVSPAGNTWRDCSTRRQG</sequence>
<keyword evidence="3" id="KW-1185">Reference proteome</keyword>
<evidence type="ECO:0000256" key="1">
    <source>
        <dbReference type="SAM" id="MobiDB-lite"/>
    </source>
</evidence>
<proteinExistence type="predicted"/>
<dbReference type="AlphaFoldDB" id="A0A8J6EQ29"/>
<dbReference type="EMBL" id="WNTK01000013">
    <property type="protein sequence ID" value="KAG9473693.1"/>
    <property type="molecule type" value="Genomic_DNA"/>
</dbReference>
<name>A0A8J6EQ29_ELECQ</name>
<evidence type="ECO:0000313" key="2">
    <source>
        <dbReference type="EMBL" id="KAG9473693.1"/>
    </source>
</evidence>
<gene>
    <name evidence="2" type="ORF">GDO78_004151</name>
</gene>
<comment type="caution">
    <text evidence="2">The sequence shown here is derived from an EMBL/GenBank/DDBJ whole genome shotgun (WGS) entry which is preliminary data.</text>
</comment>
<organism evidence="2 3">
    <name type="scientific">Eleutherodactylus coqui</name>
    <name type="common">Puerto Rican coqui</name>
    <dbReference type="NCBI Taxonomy" id="57060"/>
    <lineage>
        <taxon>Eukaryota</taxon>
        <taxon>Metazoa</taxon>
        <taxon>Chordata</taxon>
        <taxon>Craniata</taxon>
        <taxon>Vertebrata</taxon>
        <taxon>Euteleostomi</taxon>
        <taxon>Amphibia</taxon>
        <taxon>Batrachia</taxon>
        <taxon>Anura</taxon>
        <taxon>Neobatrachia</taxon>
        <taxon>Hyloidea</taxon>
        <taxon>Eleutherodactylidae</taxon>
        <taxon>Eleutherodactylinae</taxon>
        <taxon>Eleutherodactylus</taxon>
        <taxon>Eleutherodactylus</taxon>
    </lineage>
</organism>
<dbReference type="Proteomes" id="UP000770717">
    <property type="component" value="Unassembled WGS sequence"/>
</dbReference>
<accession>A0A8J6EQ29</accession>